<sequence>SKAHKDSCCSYVTANCNDHQQSLYTSLAIADEKKQIIHELVKAWIEADIPLEKINKMCSFFKKYCKERSSISIADSIRKYHLNDVFEQHYEQL</sequence>
<reference evidence="1 2" key="1">
    <citation type="submission" date="2021-06" db="EMBL/GenBank/DDBJ databases">
        <authorList>
            <person name="Kallberg Y."/>
            <person name="Tangrot J."/>
            <person name="Rosling A."/>
        </authorList>
    </citation>
    <scope>NUCLEOTIDE SEQUENCE [LARGE SCALE GENOMIC DNA]</scope>
    <source>
        <strain evidence="1 2">120-4 pot B 10/14</strain>
    </source>
</reference>
<gene>
    <name evidence="1" type="ORF">GMARGA_LOCUS33805</name>
</gene>
<accession>A0ABN7WQ85</accession>
<evidence type="ECO:0000313" key="2">
    <source>
        <dbReference type="Proteomes" id="UP000789901"/>
    </source>
</evidence>
<dbReference type="EMBL" id="CAJVQB010057309">
    <property type="protein sequence ID" value="CAG8838098.1"/>
    <property type="molecule type" value="Genomic_DNA"/>
</dbReference>
<dbReference type="Proteomes" id="UP000789901">
    <property type="component" value="Unassembled WGS sequence"/>
</dbReference>
<keyword evidence="2" id="KW-1185">Reference proteome</keyword>
<protein>
    <submittedName>
        <fullName evidence="1">27370_t:CDS:1</fullName>
    </submittedName>
</protein>
<organism evidence="1 2">
    <name type="scientific">Gigaspora margarita</name>
    <dbReference type="NCBI Taxonomy" id="4874"/>
    <lineage>
        <taxon>Eukaryota</taxon>
        <taxon>Fungi</taxon>
        <taxon>Fungi incertae sedis</taxon>
        <taxon>Mucoromycota</taxon>
        <taxon>Glomeromycotina</taxon>
        <taxon>Glomeromycetes</taxon>
        <taxon>Diversisporales</taxon>
        <taxon>Gigasporaceae</taxon>
        <taxon>Gigaspora</taxon>
    </lineage>
</organism>
<comment type="caution">
    <text evidence="1">The sequence shown here is derived from an EMBL/GenBank/DDBJ whole genome shotgun (WGS) entry which is preliminary data.</text>
</comment>
<evidence type="ECO:0000313" key="1">
    <source>
        <dbReference type="EMBL" id="CAG8838098.1"/>
    </source>
</evidence>
<proteinExistence type="predicted"/>
<name>A0ABN7WQ85_GIGMA</name>
<feature type="non-terminal residue" evidence="1">
    <location>
        <position position="1"/>
    </location>
</feature>